<organism evidence="1 2">
    <name type="scientific">Trifolium subterraneum</name>
    <name type="common">Subterranean clover</name>
    <dbReference type="NCBI Taxonomy" id="3900"/>
    <lineage>
        <taxon>Eukaryota</taxon>
        <taxon>Viridiplantae</taxon>
        <taxon>Streptophyta</taxon>
        <taxon>Embryophyta</taxon>
        <taxon>Tracheophyta</taxon>
        <taxon>Spermatophyta</taxon>
        <taxon>Magnoliopsida</taxon>
        <taxon>eudicotyledons</taxon>
        <taxon>Gunneridae</taxon>
        <taxon>Pentapetalae</taxon>
        <taxon>rosids</taxon>
        <taxon>fabids</taxon>
        <taxon>Fabales</taxon>
        <taxon>Fabaceae</taxon>
        <taxon>Papilionoideae</taxon>
        <taxon>50 kb inversion clade</taxon>
        <taxon>NPAAA clade</taxon>
        <taxon>Hologalegina</taxon>
        <taxon>IRL clade</taxon>
        <taxon>Trifolieae</taxon>
        <taxon>Trifolium</taxon>
    </lineage>
</organism>
<gene>
    <name evidence="1" type="ORF">TSUD_12810</name>
</gene>
<name>A0A2Z6NGP7_TRISU</name>
<evidence type="ECO:0000313" key="1">
    <source>
        <dbReference type="EMBL" id="GAU43026.1"/>
    </source>
</evidence>
<dbReference type="Proteomes" id="UP000242715">
    <property type="component" value="Unassembled WGS sequence"/>
</dbReference>
<reference evidence="2" key="1">
    <citation type="journal article" date="2017" name="Front. Plant Sci.">
        <title>Climate Clever Clovers: New Paradigm to Reduce the Environmental Footprint of Ruminants by Breeding Low Methanogenic Forages Utilizing Haplotype Variation.</title>
        <authorList>
            <person name="Kaur P."/>
            <person name="Appels R."/>
            <person name="Bayer P.E."/>
            <person name="Keeble-Gagnere G."/>
            <person name="Wang J."/>
            <person name="Hirakawa H."/>
            <person name="Shirasawa K."/>
            <person name="Vercoe P."/>
            <person name="Stefanova K."/>
            <person name="Durmic Z."/>
            <person name="Nichols P."/>
            <person name="Revell C."/>
            <person name="Isobe S.N."/>
            <person name="Edwards D."/>
            <person name="Erskine W."/>
        </authorList>
    </citation>
    <scope>NUCLEOTIDE SEQUENCE [LARGE SCALE GENOMIC DNA]</scope>
    <source>
        <strain evidence="2">cv. Daliak</strain>
    </source>
</reference>
<proteinExistence type="predicted"/>
<evidence type="ECO:0000313" key="2">
    <source>
        <dbReference type="Proteomes" id="UP000242715"/>
    </source>
</evidence>
<dbReference type="AlphaFoldDB" id="A0A2Z6NGP7"/>
<sequence length="209" mass="23597">MNFKQSFYGMSELATAAVLELSLCDMGELVTLTVDIRKLVPVMFLGLLIGANHRLLSSWKPVIESQKRKLYGSLCDAAIGTDLQRAGIQQSLWWRDLLSAELFGSQPNNLVHERCEASIGELYKEDRNCSVADVGYWSEGVWHWNMSWRCPLLGLEEPDRAELILLLDGISPNARLRISGFGCWIRIWSGGIFDWFGVQGSVEHFLQFG</sequence>
<accession>A0A2Z6NGP7</accession>
<protein>
    <submittedName>
        <fullName evidence="1">Uncharacterized protein</fullName>
    </submittedName>
</protein>
<keyword evidence="2" id="KW-1185">Reference proteome</keyword>
<dbReference type="EMBL" id="DF973953">
    <property type="protein sequence ID" value="GAU43026.1"/>
    <property type="molecule type" value="Genomic_DNA"/>
</dbReference>